<protein>
    <submittedName>
        <fullName evidence="1">Uncharacterized protein</fullName>
    </submittedName>
</protein>
<organism evidence="1 2">
    <name type="scientific">Candidatus Uhrbacteria bacterium RIFCSPHIGHO2_01_FULL_63_20</name>
    <dbReference type="NCBI Taxonomy" id="1802385"/>
    <lineage>
        <taxon>Bacteria</taxon>
        <taxon>Candidatus Uhriibacteriota</taxon>
    </lineage>
</organism>
<evidence type="ECO:0000313" key="1">
    <source>
        <dbReference type="EMBL" id="OGL66754.1"/>
    </source>
</evidence>
<sequence>MIFGWLFLAVLVTLAGAGVAVLMQEVEQEHDDEAAYGRRIDEQQAAIKVARSKAARPRRTRRSA</sequence>
<dbReference type="STRING" id="1802385.A2856_03240"/>
<evidence type="ECO:0000313" key="2">
    <source>
        <dbReference type="Proteomes" id="UP000177885"/>
    </source>
</evidence>
<dbReference type="AlphaFoldDB" id="A0A1F7TMH9"/>
<reference evidence="1 2" key="1">
    <citation type="journal article" date="2016" name="Nat. Commun.">
        <title>Thousands of microbial genomes shed light on interconnected biogeochemical processes in an aquifer system.</title>
        <authorList>
            <person name="Anantharaman K."/>
            <person name="Brown C.T."/>
            <person name="Hug L.A."/>
            <person name="Sharon I."/>
            <person name="Castelle C.J."/>
            <person name="Probst A.J."/>
            <person name="Thomas B.C."/>
            <person name="Singh A."/>
            <person name="Wilkins M.J."/>
            <person name="Karaoz U."/>
            <person name="Brodie E.L."/>
            <person name="Williams K.H."/>
            <person name="Hubbard S.S."/>
            <person name="Banfield J.F."/>
        </authorList>
    </citation>
    <scope>NUCLEOTIDE SEQUENCE [LARGE SCALE GENOMIC DNA]</scope>
</reference>
<comment type="caution">
    <text evidence="1">The sequence shown here is derived from an EMBL/GenBank/DDBJ whole genome shotgun (WGS) entry which is preliminary data.</text>
</comment>
<dbReference type="EMBL" id="MGDT01000006">
    <property type="protein sequence ID" value="OGL66754.1"/>
    <property type="molecule type" value="Genomic_DNA"/>
</dbReference>
<accession>A0A1F7TMH9</accession>
<proteinExistence type="predicted"/>
<name>A0A1F7TMH9_9BACT</name>
<gene>
    <name evidence="1" type="ORF">A2856_03240</name>
</gene>
<dbReference type="Proteomes" id="UP000177885">
    <property type="component" value="Unassembled WGS sequence"/>
</dbReference>